<proteinExistence type="predicted"/>
<dbReference type="RefSeq" id="WP_284241007.1">
    <property type="nucleotide sequence ID" value="NZ_BSSQ01000018.1"/>
</dbReference>
<evidence type="ECO:0008006" key="3">
    <source>
        <dbReference type="Google" id="ProtNLM"/>
    </source>
</evidence>
<dbReference type="Proteomes" id="UP001157114">
    <property type="component" value="Unassembled WGS sequence"/>
</dbReference>
<keyword evidence="2" id="KW-1185">Reference proteome</keyword>
<evidence type="ECO:0000313" key="2">
    <source>
        <dbReference type="Proteomes" id="UP001157114"/>
    </source>
</evidence>
<reference evidence="1 2" key="1">
    <citation type="submission" date="2023-03" db="EMBL/GenBank/DDBJ databases">
        <title>Draft genome sequence of the bacteria which degrade cell wall of Tricholomamatutake.</title>
        <authorList>
            <person name="Konishi Y."/>
            <person name="Fukuta Y."/>
            <person name="Shirasaka N."/>
        </authorList>
    </citation>
    <scope>NUCLEOTIDE SEQUENCE [LARGE SCALE GENOMIC DNA]</scope>
    <source>
        <strain evidence="2">mu1</strain>
    </source>
</reference>
<protein>
    <recommendedName>
        <fullName evidence="3">DUF2642 domain-containing protein</fullName>
    </recommendedName>
</protein>
<gene>
    <name evidence="1" type="ORF">MU1_45870</name>
</gene>
<comment type="caution">
    <text evidence="1">The sequence shown here is derived from an EMBL/GenBank/DDBJ whole genome shotgun (WGS) entry which is preliminary data.</text>
</comment>
<organism evidence="1 2">
    <name type="scientific">Paenibacillus glycanilyticus</name>
    <dbReference type="NCBI Taxonomy" id="126569"/>
    <lineage>
        <taxon>Bacteria</taxon>
        <taxon>Bacillati</taxon>
        <taxon>Bacillota</taxon>
        <taxon>Bacilli</taxon>
        <taxon>Bacillales</taxon>
        <taxon>Paenibacillaceae</taxon>
        <taxon>Paenibacillus</taxon>
    </lineage>
</organism>
<name>A0ABQ6GLL7_9BACL</name>
<accession>A0ABQ6GLL7</accession>
<evidence type="ECO:0000313" key="1">
    <source>
        <dbReference type="EMBL" id="GLX70241.1"/>
    </source>
</evidence>
<sequence length="73" mass="7950">MTTPSVSHLITPGSTLYSLMTRHKGQLMTVSTAAGEVQGYLTAFDPTYLTLTTDLNQTKYVLVMNIASFSFDA</sequence>
<dbReference type="EMBL" id="BSSQ01000018">
    <property type="protein sequence ID" value="GLX70241.1"/>
    <property type="molecule type" value="Genomic_DNA"/>
</dbReference>